<evidence type="ECO:0000256" key="1">
    <source>
        <dbReference type="ARBA" id="ARBA00022729"/>
    </source>
</evidence>
<dbReference type="EMBL" id="DVMS01000175">
    <property type="protein sequence ID" value="HIU39239.1"/>
    <property type="molecule type" value="Genomic_DNA"/>
</dbReference>
<organism evidence="4 5">
    <name type="scientific">Candidatus Limisoma intestinavium</name>
    <dbReference type="NCBI Taxonomy" id="2840856"/>
    <lineage>
        <taxon>Bacteria</taxon>
        <taxon>Pseudomonadati</taxon>
        <taxon>Bacteroidota</taxon>
        <taxon>Bacteroidia</taxon>
        <taxon>Bacteroidales</taxon>
        <taxon>Candidatus Limisoma</taxon>
    </lineage>
</organism>
<feature type="domain" description="Outer membrane protein beta-barrel" evidence="3">
    <location>
        <begin position="6"/>
        <end position="211"/>
    </location>
</feature>
<evidence type="ECO:0000313" key="4">
    <source>
        <dbReference type="EMBL" id="HIU39239.1"/>
    </source>
</evidence>
<dbReference type="Pfam" id="PF13505">
    <property type="entry name" value="OMP_b-brl"/>
    <property type="match status" value="1"/>
</dbReference>
<evidence type="ECO:0000259" key="3">
    <source>
        <dbReference type="Pfam" id="PF13505"/>
    </source>
</evidence>
<comment type="caution">
    <text evidence="4">The sequence shown here is derived from an EMBL/GenBank/DDBJ whole genome shotgun (WGS) entry which is preliminary data.</text>
</comment>
<keyword evidence="1 2" id="KW-0732">Signal</keyword>
<proteinExistence type="predicted"/>
<reference evidence="4" key="2">
    <citation type="journal article" date="2021" name="PeerJ">
        <title>Extensive microbial diversity within the chicken gut microbiome revealed by metagenomics and culture.</title>
        <authorList>
            <person name="Gilroy R."/>
            <person name="Ravi A."/>
            <person name="Getino M."/>
            <person name="Pursley I."/>
            <person name="Horton D.L."/>
            <person name="Alikhan N.F."/>
            <person name="Baker D."/>
            <person name="Gharbi K."/>
            <person name="Hall N."/>
            <person name="Watson M."/>
            <person name="Adriaenssens E.M."/>
            <person name="Foster-Nyarko E."/>
            <person name="Jarju S."/>
            <person name="Secka A."/>
            <person name="Antonio M."/>
            <person name="Oren A."/>
            <person name="Chaudhuri R.R."/>
            <person name="La Ragione R."/>
            <person name="Hildebrand F."/>
            <person name="Pallen M.J."/>
        </authorList>
    </citation>
    <scope>NUCLEOTIDE SEQUENCE</scope>
    <source>
        <strain evidence="4">17073</strain>
    </source>
</reference>
<protein>
    <submittedName>
        <fullName evidence="4">Outer membrane beta-barrel protein</fullName>
    </submittedName>
</protein>
<sequence>MRRIMLIAAIGLLALQAAAREPWRNGFSVGVEGNFALCDKYETVFNDFKGTTVSGSYTAFLAKGFFVKPQISVYYESHSTESEYWDGGPSPETIDHHASETGMGFAVFAGYRIPAGQLSVDLLTGPYYSVAIDQHETYEYQFAGKPSSTVSHYMDQYNKSSLRWRFGLGLNVWRLTVGASFDLGLLKVRPERGEYSDRESKVVSVGIGYNF</sequence>
<dbReference type="Proteomes" id="UP000824076">
    <property type="component" value="Unassembled WGS sequence"/>
</dbReference>
<dbReference type="InterPro" id="IPR027385">
    <property type="entry name" value="Beta-barrel_OMP"/>
</dbReference>
<name>A0A9D1INZ1_9BACT</name>
<accession>A0A9D1INZ1</accession>
<gene>
    <name evidence="4" type="ORF">IAD18_06200</name>
</gene>
<evidence type="ECO:0000313" key="5">
    <source>
        <dbReference type="Proteomes" id="UP000824076"/>
    </source>
</evidence>
<dbReference type="AlphaFoldDB" id="A0A9D1INZ1"/>
<feature type="chain" id="PRO_5039085992" evidence="2">
    <location>
        <begin position="20"/>
        <end position="211"/>
    </location>
</feature>
<evidence type="ECO:0000256" key="2">
    <source>
        <dbReference type="SAM" id="SignalP"/>
    </source>
</evidence>
<reference evidence="4" key="1">
    <citation type="submission" date="2020-10" db="EMBL/GenBank/DDBJ databases">
        <authorList>
            <person name="Gilroy R."/>
        </authorList>
    </citation>
    <scope>NUCLEOTIDE SEQUENCE</scope>
    <source>
        <strain evidence="4">17073</strain>
    </source>
</reference>
<feature type="signal peptide" evidence="2">
    <location>
        <begin position="1"/>
        <end position="19"/>
    </location>
</feature>